<name>A0A965ZIW3_9SPHI</name>
<dbReference type="Gene3D" id="3.20.20.150">
    <property type="entry name" value="Divalent-metal-dependent TIM barrel enzymes"/>
    <property type="match status" value="1"/>
</dbReference>
<dbReference type="PROSITE" id="PS51318">
    <property type="entry name" value="TAT"/>
    <property type="match status" value="1"/>
</dbReference>
<dbReference type="SUPFAM" id="SSF51658">
    <property type="entry name" value="Xylose isomerase-like"/>
    <property type="match status" value="1"/>
</dbReference>
<gene>
    <name evidence="3" type="ORF">GSY63_19160</name>
</gene>
<comment type="caution">
    <text evidence="3">The sequence shown here is derived from an EMBL/GenBank/DDBJ whole genome shotgun (WGS) entry which is preliminary data.</text>
</comment>
<accession>A0A965ZIW3</accession>
<dbReference type="PANTHER" id="PTHR12110">
    <property type="entry name" value="HYDROXYPYRUVATE ISOMERASE"/>
    <property type="match status" value="1"/>
</dbReference>
<dbReference type="InterPro" id="IPR050312">
    <property type="entry name" value="IolE/XylAMocC-like"/>
</dbReference>
<keyword evidence="1" id="KW-0732">Signal</keyword>
<evidence type="ECO:0000313" key="4">
    <source>
        <dbReference type="Proteomes" id="UP000638732"/>
    </source>
</evidence>
<proteinExistence type="predicted"/>
<reference evidence="3" key="1">
    <citation type="submission" date="2020-01" db="EMBL/GenBank/DDBJ databases">
        <authorList>
            <person name="Seo Y.L."/>
        </authorList>
    </citation>
    <scope>NUCLEOTIDE SEQUENCE</scope>
    <source>
        <strain evidence="3">R11</strain>
    </source>
</reference>
<dbReference type="PANTHER" id="PTHR12110:SF41">
    <property type="entry name" value="INOSOSE DEHYDRATASE"/>
    <property type="match status" value="1"/>
</dbReference>
<evidence type="ECO:0000256" key="1">
    <source>
        <dbReference type="SAM" id="SignalP"/>
    </source>
</evidence>
<evidence type="ECO:0000313" key="3">
    <source>
        <dbReference type="EMBL" id="NCD71495.1"/>
    </source>
</evidence>
<dbReference type="RefSeq" id="WP_166587446.1">
    <property type="nucleotide sequence ID" value="NZ_WWEO01000044.1"/>
</dbReference>
<sequence length="303" mass="33195">MINRRSFLKNSGMMSLSALFLANADLFAAEPHALGVQLFTVFDTIDKDVEGTLRKIAAIGYKEIESAFSKQPGYYGMTPKQFSALCKKLGLSWKSHHVLGAPFKLPPGTKLPVGADGKPMNLSIVKNLKDNMQELVDQAAEGGIPYLVCANTPTATIEEIKSSIEVLTKTGEACKKAKIQLCYHNHDMEFKEVDGKTPYSMLLSEISPELLKFELDLAWATKARVDIPKMFADHPGRFPLLHVKDIKGDSTLGPVGSGVVDFKTVFAHAATGGVKHYFVEHDMPKDAYASLTQSYKALRAMGL</sequence>
<evidence type="ECO:0000259" key="2">
    <source>
        <dbReference type="Pfam" id="PF01261"/>
    </source>
</evidence>
<dbReference type="InterPro" id="IPR013022">
    <property type="entry name" value="Xyl_isomerase-like_TIM-brl"/>
</dbReference>
<dbReference type="Pfam" id="PF01261">
    <property type="entry name" value="AP_endonuc_2"/>
    <property type="match status" value="1"/>
</dbReference>
<dbReference type="EMBL" id="WWEO01000044">
    <property type="protein sequence ID" value="NCD71495.1"/>
    <property type="molecule type" value="Genomic_DNA"/>
</dbReference>
<dbReference type="AlphaFoldDB" id="A0A965ZIW3"/>
<organism evidence="3 4">
    <name type="scientific">Mucilaginibacter agri</name>
    <dbReference type="NCBI Taxonomy" id="2695265"/>
    <lineage>
        <taxon>Bacteria</taxon>
        <taxon>Pseudomonadati</taxon>
        <taxon>Bacteroidota</taxon>
        <taxon>Sphingobacteriia</taxon>
        <taxon>Sphingobacteriales</taxon>
        <taxon>Sphingobacteriaceae</taxon>
        <taxon>Mucilaginibacter</taxon>
    </lineage>
</organism>
<protein>
    <submittedName>
        <fullName evidence="3">TIM barrel protein</fullName>
    </submittedName>
</protein>
<dbReference type="InterPro" id="IPR006311">
    <property type="entry name" value="TAT_signal"/>
</dbReference>
<dbReference type="InterPro" id="IPR036237">
    <property type="entry name" value="Xyl_isomerase-like_sf"/>
</dbReference>
<reference evidence="3" key="2">
    <citation type="submission" date="2020-10" db="EMBL/GenBank/DDBJ databases">
        <title>Mucilaginibacter sp. nov., isolated from soil.</title>
        <authorList>
            <person name="Jeon C.O."/>
        </authorList>
    </citation>
    <scope>NUCLEOTIDE SEQUENCE</scope>
    <source>
        <strain evidence="3">R11</strain>
    </source>
</reference>
<feature type="domain" description="Xylose isomerase-like TIM barrel" evidence="2">
    <location>
        <begin position="53"/>
        <end position="285"/>
    </location>
</feature>
<keyword evidence="4" id="KW-1185">Reference proteome</keyword>
<feature type="chain" id="PRO_5036686301" evidence="1">
    <location>
        <begin position="29"/>
        <end position="303"/>
    </location>
</feature>
<feature type="signal peptide" evidence="1">
    <location>
        <begin position="1"/>
        <end position="28"/>
    </location>
</feature>
<dbReference type="Proteomes" id="UP000638732">
    <property type="component" value="Unassembled WGS sequence"/>
</dbReference>